<evidence type="ECO:0000256" key="5">
    <source>
        <dbReference type="ARBA" id="ARBA00022692"/>
    </source>
</evidence>
<gene>
    <name evidence="15" type="ORF">DSTB1V02_LOCUS13423</name>
</gene>
<dbReference type="PANTHER" id="PTHR11690">
    <property type="entry name" value="AMILORIDE-SENSITIVE SODIUM CHANNEL-RELATED"/>
    <property type="match status" value="1"/>
</dbReference>
<keyword evidence="5 12" id="KW-0812">Transmembrane</keyword>
<dbReference type="EMBL" id="LR905876">
    <property type="protein sequence ID" value="CAD7253675.1"/>
    <property type="molecule type" value="Genomic_DNA"/>
</dbReference>
<keyword evidence="6 14" id="KW-1133">Transmembrane helix</keyword>
<keyword evidence="3 12" id="KW-0813">Transport</keyword>
<keyword evidence="4 12" id="KW-0894">Sodium channel</keyword>
<feature type="region of interest" description="Disordered" evidence="13">
    <location>
        <begin position="1"/>
        <end position="28"/>
    </location>
</feature>
<evidence type="ECO:0000256" key="12">
    <source>
        <dbReference type="RuleBase" id="RU000679"/>
    </source>
</evidence>
<dbReference type="PANTHER" id="PTHR11690:SF1">
    <property type="entry name" value="DEGENERIN LIKE"/>
    <property type="match status" value="1"/>
</dbReference>
<dbReference type="InterPro" id="IPR001873">
    <property type="entry name" value="ENaC"/>
</dbReference>
<feature type="transmembrane region" description="Helical" evidence="14">
    <location>
        <begin position="195"/>
        <end position="213"/>
    </location>
</feature>
<evidence type="ECO:0000256" key="6">
    <source>
        <dbReference type="ARBA" id="ARBA00022989"/>
    </source>
</evidence>
<evidence type="ECO:0000256" key="13">
    <source>
        <dbReference type="SAM" id="MobiDB-lite"/>
    </source>
</evidence>
<evidence type="ECO:0000256" key="4">
    <source>
        <dbReference type="ARBA" id="ARBA00022461"/>
    </source>
</evidence>
<evidence type="ECO:0000256" key="14">
    <source>
        <dbReference type="SAM" id="Phobius"/>
    </source>
</evidence>
<keyword evidence="10 12" id="KW-0739">Sodium transport</keyword>
<evidence type="ECO:0000256" key="3">
    <source>
        <dbReference type="ARBA" id="ARBA00022448"/>
    </source>
</evidence>
<evidence type="ECO:0000313" key="16">
    <source>
        <dbReference type="Proteomes" id="UP000677054"/>
    </source>
</evidence>
<proteinExistence type="inferred from homology"/>
<comment type="similarity">
    <text evidence="2 12">Belongs to the amiloride-sensitive sodium channel (TC 1.A.6) family.</text>
</comment>
<name>A0A7R9AGL9_9CRUS</name>
<feature type="compositionally biased region" description="Basic and acidic residues" evidence="13">
    <location>
        <begin position="12"/>
        <end position="21"/>
    </location>
</feature>
<sequence>MKMQKAQTWKIEIPEDLKPREGGGPARGRKIRITRNIVKAIAILASAALAVKQNIDAPRMRPTDCNCPKRCNVIDYRISADPNPACQLEMGNVNIGLEKEKVTLHDLLSNIGGIVGVCLGISLITIFDIIDQICCSFRNHVVSVSLDSQSTCFSSKIGQTALQKTKDMGNDLQMQELRAKGSGSKMGMTSKVMKAILISMFAVLAIWQVAILVEEYLSHPTQTLHVMENAHMIQTPAFTFCPKPSVRSSALGADGSLTYRRGIRSTNTTMAEGFKNVSVSLPDVLLFAPMKFANANEKIKVELKSVNGETIHDLGSEIWSERTFVYDGWTSDPIGSYYYKCFTLLPVKRVVTESLSCIGTTFLFDFRQILKTFGSSSQIEMYIHDRNEKFTFLGMTSTKRFLLRNNTLTGIFLRPEVIHRLSQKEDPCVPHEGYSYSRCMEICFWEKFYSSPEVTCAIPSILPMGVSATKPECKNGEDEWGHIMELWRTRQAPSAYQETIPCRCLQRCNVIEYQVSADPTPTCESMRERDGTAMLYFSFPSKMVRFHLFSCRSIFIQ</sequence>
<organism evidence="15">
    <name type="scientific">Darwinula stevensoni</name>
    <dbReference type="NCBI Taxonomy" id="69355"/>
    <lineage>
        <taxon>Eukaryota</taxon>
        <taxon>Metazoa</taxon>
        <taxon>Ecdysozoa</taxon>
        <taxon>Arthropoda</taxon>
        <taxon>Crustacea</taxon>
        <taxon>Oligostraca</taxon>
        <taxon>Ostracoda</taxon>
        <taxon>Podocopa</taxon>
        <taxon>Podocopida</taxon>
        <taxon>Darwinulocopina</taxon>
        <taxon>Darwinuloidea</taxon>
        <taxon>Darwinulidae</taxon>
        <taxon>Darwinula</taxon>
    </lineage>
</organism>
<dbReference type="GO" id="GO:0005886">
    <property type="term" value="C:plasma membrane"/>
    <property type="evidence" value="ECO:0007669"/>
    <property type="project" value="TreeGrafter"/>
</dbReference>
<dbReference type="Pfam" id="PF00858">
    <property type="entry name" value="ASC"/>
    <property type="match status" value="1"/>
</dbReference>
<keyword evidence="11 12" id="KW-0407">Ion channel</keyword>
<keyword evidence="7" id="KW-0915">Sodium</keyword>
<evidence type="ECO:0000313" key="15">
    <source>
        <dbReference type="EMBL" id="CAD7253675.1"/>
    </source>
</evidence>
<keyword evidence="8 12" id="KW-0406">Ion transport</keyword>
<reference evidence="15" key="1">
    <citation type="submission" date="2020-11" db="EMBL/GenBank/DDBJ databases">
        <authorList>
            <person name="Tran Van P."/>
        </authorList>
    </citation>
    <scope>NUCLEOTIDE SEQUENCE</scope>
</reference>
<dbReference type="EMBL" id="CAJPEV010006359">
    <property type="protein sequence ID" value="CAG0904068.1"/>
    <property type="molecule type" value="Genomic_DNA"/>
</dbReference>
<dbReference type="Proteomes" id="UP000677054">
    <property type="component" value="Unassembled WGS sequence"/>
</dbReference>
<evidence type="ECO:0000256" key="1">
    <source>
        <dbReference type="ARBA" id="ARBA00004141"/>
    </source>
</evidence>
<keyword evidence="16" id="KW-1185">Reference proteome</keyword>
<dbReference type="AlphaFoldDB" id="A0A7R9AGL9"/>
<evidence type="ECO:0000256" key="7">
    <source>
        <dbReference type="ARBA" id="ARBA00023053"/>
    </source>
</evidence>
<keyword evidence="9 14" id="KW-0472">Membrane</keyword>
<evidence type="ECO:0000256" key="10">
    <source>
        <dbReference type="ARBA" id="ARBA00023201"/>
    </source>
</evidence>
<evidence type="ECO:0000256" key="9">
    <source>
        <dbReference type="ARBA" id="ARBA00023136"/>
    </source>
</evidence>
<evidence type="ECO:0000256" key="2">
    <source>
        <dbReference type="ARBA" id="ARBA00007193"/>
    </source>
</evidence>
<accession>A0A7R9AGL9</accession>
<protein>
    <submittedName>
        <fullName evidence="15">Uncharacterized protein</fullName>
    </submittedName>
</protein>
<dbReference type="Gene3D" id="1.10.287.770">
    <property type="entry name" value="YojJ-like"/>
    <property type="match status" value="1"/>
</dbReference>
<evidence type="ECO:0000256" key="11">
    <source>
        <dbReference type="ARBA" id="ARBA00023303"/>
    </source>
</evidence>
<evidence type="ECO:0000256" key="8">
    <source>
        <dbReference type="ARBA" id="ARBA00023065"/>
    </source>
</evidence>
<comment type="subcellular location">
    <subcellularLocation>
        <location evidence="1">Membrane</location>
        <topology evidence="1">Multi-pass membrane protein</topology>
    </subcellularLocation>
</comment>
<dbReference type="GO" id="GO:0015280">
    <property type="term" value="F:ligand-gated sodium channel activity"/>
    <property type="evidence" value="ECO:0007669"/>
    <property type="project" value="TreeGrafter"/>
</dbReference>